<dbReference type="InterPro" id="IPR003644">
    <property type="entry name" value="Calx_beta"/>
</dbReference>
<dbReference type="SUPFAM" id="SSF141072">
    <property type="entry name" value="CalX-like"/>
    <property type="match status" value="2"/>
</dbReference>
<dbReference type="InterPro" id="IPR013517">
    <property type="entry name" value="FG-GAP"/>
</dbReference>
<dbReference type="GO" id="GO:0007154">
    <property type="term" value="P:cell communication"/>
    <property type="evidence" value="ECO:0007669"/>
    <property type="project" value="InterPro"/>
</dbReference>
<protein>
    <recommendedName>
        <fullName evidence="6">Calx-beta domain-containing protein</fullName>
    </recommendedName>
</protein>
<feature type="domain" description="Calx-beta" evidence="6">
    <location>
        <begin position="3110"/>
        <end position="3172"/>
    </location>
</feature>
<dbReference type="SUPFAM" id="SSF69318">
    <property type="entry name" value="Integrin alpha N-terminal domain"/>
    <property type="match status" value="1"/>
</dbReference>
<evidence type="ECO:0000256" key="3">
    <source>
        <dbReference type="ARBA" id="ARBA00022837"/>
    </source>
</evidence>
<dbReference type="OrthoDB" id="188207at2759"/>
<dbReference type="SMART" id="SM00191">
    <property type="entry name" value="Int_alpha"/>
    <property type="match status" value="4"/>
</dbReference>
<comment type="caution">
    <text evidence="7">The sequence shown here is derived from an EMBL/GenBank/DDBJ whole genome shotgun (WGS) entry which is preliminary data.</text>
</comment>
<dbReference type="InterPro" id="IPR038081">
    <property type="entry name" value="CalX-like_sf"/>
</dbReference>
<evidence type="ECO:0000259" key="6">
    <source>
        <dbReference type="Pfam" id="PF03160"/>
    </source>
</evidence>
<dbReference type="InterPro" id="IPR013519">
    <property type="entry name" value="Int_alpha_beta-p"/>
</dbReference>
<feature type="compositionally biased region" description="Polar residues" evidence="5">
    <location>
        <begin position="2812"/>
        <end position="2826"/>
    </location>
</feature>
<keyword evidence="1" id="KW-0732">Signal</keyword>
<reference evidence="7 8" key="1">
    <citation type="submission" date="2017-12" db="EMBL/GenBank/DDBJ databases">
        <title>Sequencing, de novo assembly and annotation of complete genome of a new Thraustochytrid species, strain FCC1311.</title>
        <authorList>
            <person name="Sedici K."/>
            <person name="Godart F."/>
            <person name="Aiese Cigliano R."/>
            <person name="Sanseverino W."/>
            <person name="Barakat M."/>
            <person name="Ortet P."/>
            <person name="Marechal E."/>
            <person name="Cagnac O."/>
            <person name="Amato A."/>
        </authorList>
    </citation>
    <scope>NUCLEOTIDE SEQUENCE [LARGE SCALE GENOMIC DNA]</scope>
</reference>
<keyword evidence="8" id="KW-1185">Reference proteome</keyword>
<dbReference type="Pfam" id="PF03160">
    <property type="entry name" value="Calx-beta"/>
    <property type="match status" value="3"/>
</dbReference>
<dbReference type="Gene3D" id="2.60.40.2030">
    <property type="match status" value="2"/>
</dbReference>
<evidence type="ECO:0000313" key="8">
    <source>
        <dbReference type="Proteomes" id="UP000241890"/>
    </source>
</evidence>
<feature type="domain" description="Calx-beta" evidence="6">
    <location>
        <begin position="3035"/>
        <end position="3087"/>
    </location>
</feature>
<accession>A0A2R5G443</accession>
<dbReference type="PANTHER" id="PTHR36220">
    <property type="entry name" value="UNNAMED PRODUCT"/>
    <property type="match status" value="1"/>
</dbReference>
<dbReference type="InterPro" id="IPR028994">
    <property type="entry name" value="Integrin_alpha_N"/>
</dbReference>
<proteinExistence type="predicted"/>
<sequence>MQVSGVPCVIGVSRLEIYIQPSNGTAGEPLPVQPRVAFLDNQGRLVNTTNNPYYAGEKIFARFQVNSLPDDARYAVIEQDGREGEVPEAEIIEGWANFTGLKLDHLGEGFIINFFTESLQVDAEPFDNMLGAPYELQVVQEVGTATGGSEFLPQPIVAIVDRGGNTVDTITEGTMTVSLCLPGDGLGCSAHPGGTLTNLGISSTFEVFIVMGRAVFSGLSIDMAGTPYRLRFDSTYTGISQTVVTSQDFTVGIGRAVEVRFEQNVGNAKGGLPFGLQPIVSMRDAGGNIVVEDAVAPPFSEVEFYLSNNPTVALLSSQANNDRTLSLTGGIATALDFTIDKIGQGYQIRATANMRTATGILYTIYADSDPFDVVLGDPTALEIQRGVAGAYSGGLPFYEQPIVQLVDGGGNVFDAESSAQVTATLVESPLGFSMLGNPVATFFRGVARFRSLKIIQVGQGYKIEFTSTVDGRDLAVNHTFDVLPSCEFEMMADDAQIQDLYGHAVSLFEDTVLVGAPREDLNIREVQRVTVLTDEDAELTNQVQRVQIRGQHQTEIQVVSSCGTDASLAGYFTLTFGSRSSRPLRYDIHPSVLKSYLETDIPAMGTLTVEKIPNDACSASNSFNWTIYFSDLEGDIPELVPNYEGVSTGPSPDPTTFGYAATEFISMASASSATSVSVTVNTLSDSPYISGTFSLLVGGDGTPLGEDVVSVETSALGITSSANDVKTAVEVAVRSLTGTYYQSVYDTFNLVDVTREGPDNQGGYTWALTFPATEVGVYNWRQVQVNVSNLDGLGVNSRVTIAREGKAPLAGGFGLWFKGFGPTPQIVYDEDPASFEAKLESLPTIQDVTVARTTLSSGYVWTVTFLDTSSDTEYGFVADDPSNLPPLKADTYELRGTGARVLVEYAYAIDNMDTLKCQSVLDESSGAAYDSTLEPTNCVLEDIDQFLLPEDMPVMGKMGHETGAAYIMFRDESTLMWRQAAKLRGSDSGPYDNFGWAVSYDNSTAADGTQTGISAIGAPHAKYKGDAEVQAIECSADSGVLAFRFRSHLTDYVSYTVTAPELEAALEAASSITDVSVVYYLGTTEKINELASGSGHGLCQASSTPSASRIIALVTYIYPNNGDLPNLVPVTSDIKVDTIPILFDSSAPVGRNGHQYGAIDVSEHTKGTILAKESGDTGYSTGAAFVFTPDPGSGAESPLNDWVEEAKLMSSDGVAGDEFGFAVSVYRDTVVVGAPHHAYDASGQAKLASAGALYVFKRQEGGDWAQTQKLVVPDRASNDYLGKVVLIKGDAIVASAPGKYEKTGRVYIWKRQASTKPFVYEQAITPADSLPGDTFGSALAVDDNTLIIGAEYADGLAADVTEQVHVAGAEEAQGRTLKPGTGHNLVDSGVVYSYTRISHKNIFLLHQKLTPRTPRTKARFGHAVSLQADLLLAAEQEDYLGKLNARRYIFKIRTYIPDEVIAAAAEDEEADTPHIGNLFALTWRRQLADTSQVKEVIRTARLSADLYEGDGKQETVYTDQFEDIQTSWHSFDASAADIQTSIDRELDAGDILVTRSAADDYGGHTWLVTFLSMTTEGGTAGAQPLLGAVSRLSGGGEIEVTVSQEPLPYVHGMAHVFKREPATTGDWKQHAVLRPEVQQDGDLFGATMSMQSRYVAVGAPNRDSLDTSNTNGGAVYVFDLGFINTRFTQTEFTGSEAVGSLTVSLERCMPQCTIGRNRPPGVLALDFALEEEIVVQYLVTDGTARARADCLLDAEGTKECLWLNADDHSWDAAKRSPDVYIDLPYKDPFFVPPGRQYAVANFSMSTRYAESVIGSSQYVRYDFRAQSDYSPAGGQIVFGANVRAQSFDVTITNDEIIEQPDETVNLLLLSAGMRPVPGSDYWSVLTIQDDGDGGVGAQDTFDKLFAAEPATKARYGFAASVDGRIAVVTAPLQSSAGFVEAGAAYVYWRSDAGIWELEQQLESSNATTSGRFGLSVQTSDMDPHRIIVGAPGESPPAIYIYFRDADPSAGSDLTSLPGSWTLEAYFSLDPDIIFDPRCDPANSGTQARCNNDHNPSGHDAFFAGHNAVAINRRFAAVGAKGLEAVFMYRFRRNFEWHFFQMIKSTEYEDSMYPMGSEHRKIYVHRPLFGSSVALYDDTLLIGAPLSAAERYAEASQPTDQDVGTQCSDTGFRMGGATAPSLYAWAMNSYENAYEWSPASASVQTSYLEDVNGGLAVKSVVMCEESDAFKLTIRSNGIPDHELGLFPLTTDTMFADQEDNANKVAPQGHVVELPRFPNVTVVNPVSVLKDPKALPSGIIGLALNGVPFFNPFTTDGDDATRADSVGYSGHLVDLCNGGPVSFSSSEANMYGYRTNPVCLYDQPPEIAANVPQMTTGKYFPFEFAMNMTNPNPGQRSPKIGYALDGFPIYGPFGESGDMPTDLDDCNGRMDSVLGHYVYHITPHRAPYIIGCFRGKLSVEVPMTTNPFPEFSPGANQARDISFYARGKTFVYLLRNLADPDVDIPTSAIGLDVAPRASPFDAIGVNDVWVEQEKLTAGDAEQGDRFGSALAIDGDQVLVSAFRDSAKARSTWDFETGDLRGWTKTGTAFDTQPTFGDNSAARNIYGDWLVSNFRDYARKTYIGSSNREGTKIDIAEYIEGESRTVPYGPGSTHVDHPIPLTLPAHELREAMFGFKPSRGESVKHRGRFYIGTYEARPATFENGAFTTTYEEGRVQGDEPQGTLTSDVFQIYGTKMSFLLGGGCNPNEVYIELLVDGVPVRRETGTCREEMRRVVWDVSMYRWQSGVLRLVDASSTTWGHINFDDVRFNWHPSYESKSTTPSSDGSNRRQPAGGAMMYSGEPQAGAVYAFRRRSASRPDEPCELDCDEDGCFFLTTPKNRSSCVWEQQQKLQPSDRRPYEAFGWSVAFDDATGIAVVGAVNGRLVDALKYDDYGGRTQTGAIYVFLREPEQRSAVGTFEAKPYWLPFETIKIQYPDAAESGPDQFAYSVALSGYGAIVGAPSKPALGVMGAAYPEHNAASVRAYLQGGAMYSIDLRSVHVKFEQAEYSVLENHQTLPALQNTARIQVRRTGDLSITTHVAYTTSDITANGISEAKAAYCQSLLYTARGQEMCGDYVLTSGILTFDPDDEVVEFEVHTMNDNCNEGHSEYVLLQLSIPGGPPLLGEQYVARLRIDDDDGDEQVNRLFCPEASYRTSWYHPFYSASETPDLRGTPASRAPLPETEKVKWVLEQVK</sequence>
<gene>
    <name evidence="7" type="ORF">FCC1311_012962</name>
</gene>
<feature type="domain" description="Calx-beta" evidence="6">
    <location>
        <begin position="1825"/>
        <end position="1868"/>
    </location>
</feature>
<organism evidence="7 8">
    <name type="scientific">Hondaea fermentalgiana</name>
    <dbReference type="NCBI Taxonomy" id="2315210"/>
    <lineage>
        <taxon>Eukaryota</taxon>
        <taxon>Sar</taxon>
        <taxon>Stramenopiles</taxon>
        <taxon>Bigyra</taxon>
        <taxon>Labyrinthulomycetes</taxon>
        <taxon>Thraustochytrida</taxon>
        <taxon>Thraustochytriidae</taxon>
        <taxon>Hondaea</taxon>
    </lineage>
</organism>
<dbReference type="InParanoid" id="A0A2R5G443"/>
<keyword evidence="2" id="KW-0677">Repeat</keyword>
<name>A0A2R5G443_9STRA</name>
<evidence type="ECO:0000256" key="5">
    <source>
        <dbReference type="SAM" id="MobiDB-lite"/>
    </source>
</evidence>
<dbReference type="Proteomes" id="UP000241890">
    <property type="component" value="Unassembled WGS sequence"/>
</dbReference>
<evidence type="ECO:0000256" key="4">
    <source>
        <dbReference type="ARBA" id="ARBA00023180"/>
    </source>
</evidence>
<evidence type="ECO:0000256" key="2">
    <source>
        <dbReference type="ARBA" id="ARBA00022737"/>
    </source>
</evidence>
<dbReference type="PANTHER" id="PTHR36220:SF1">
    <property type="entry name" value="GAMMA TUBULIN COMPLEX COMPONENT C-TERMINAL DOMAIN-CONTAINING PROTEIN"/>
    <property type="match status" value="1"/>
</dbReference>
<feature type="region of interest" description="Disordered" evidence="5">
    <location>
        <begin position="2811"/>
        <end position="2833"/>
    </location>
</feature>
<dbReference type="GO" id="GO:0016020">
    <property type="term" value="C:membrane"/>
    <property type="evidence" value="ECO:0007669"/>
    <property type="project" value="InterPro"/>
</dbReference>
<dbReference type="EMBL" id="BEYU01000011">
    <property type="protein sequence ID" value="GBG25079.1"/>
    <property type="molecule type" value="Genomic_DNA"/>
</dbReference>
<evidence type="ECO:0000256" key="1">
    <source>
        <dbReference type="ARBA" id="ARBA00022729"/>
    </source>
</evidence>
<keyword evidence="3" id="KW-0106">Calcium</keyword>
<dbReference type="Gene3D" id="2.130.10.130">
    <property type="entry name" value="Integrin alpha, N-terminal"/>
    <property type="match status" value="2"/>
</dbReference>
<dbReference type="Pfam" id="PF14312">
    <property type="entry name" value="FG-GAP_2"/>
    <property type="match status" value="7"/>
</dbReference>
<evidence type="ECO:0000313" key="7">
    <source>
        <dbReference type="EMBL" id="GBG25079.1"/>
    </source>
</evidence>
<keyword evidence="4" id="KW-0325">Glycoprotein</keyword>